<name>A0ABD2CXS2_VESMC</name>
<gene>
    <name evidence="2" type="ORF">V1477_001973</name>
</gene>
<organism evidence="2 3">
    <name type="scientific">Vespula maculifrons</name>
    <name type="common">Eastern yellow jacket</name>
    <name type="synonym">Wasp</name>
    <dbReference type="NCBI Taxonomy" id="7453"/>
    <lineage>
        <taxon>Eukaryota</taxon>
        <taxon>Metazoa</taxon>
        <taxon>Ecdysozoa</taxon>
        <taxon>Arthropoda</taxon>
        <taxon>Hexapoda</taxon>
        <taxon>Insecta</taxon>
        <taxon>Pterygota</taxon>
        <taxon>Neoptera</taxon>
        <taxon>Endopterygota</taxon>
        <taxon>Hymenoptera</taxon>
        <taxon>Apocrita</taxon>
        <taxon>Aculeata</taxon>
        <taxon>Vespoidea</taxon>
        <taxon>Vespidae</taxon>
        <taxon>Vespinae</taxon>
        <taxon>Vespula</taxon>
    </lineage>
</organism>
<feature type="region of interest" description="Disordered" evidence="1">
    <location>
        <begin position="115"/>
        <end position="136"/>
    </location>
</feature>
<evidence type="ECO:0000313" key="2">
    <source>
        <dbReference type="EMBL" id="KAL2749902.1"/>
    </source>
</evidence>
<keyword evidence="3" id="KW-1185">Reference proteome</keyword>
<sequence length="165" mass="18503">MRRAHQPFEGMQGRIQTIWYYNPVKDPCLGISLDIGDFSDSELDNWLIRKKVWKVAKRRSPTQRDRYTAKRPKPLTKGRALLLSGPSTEKWWGKKSESTTTTTITTTATIAATATTTSTISSPPPRHYHHQTTTTTTTTTITITTTSTTTGTLLRDLYIHAAPPL</sequence>
<comment type="caution">
    <text evidence="2">The sequence shown here is derived from an EMBL/GenBank/DDBJ whole genome shotgun (WGS) entry which is preliminary data.</text>
</comment>
<protein>
    <submittedName>
        <fullName evidence="2">Uncharacterized protein</fullName>
    </submittedName>
</protein>
<accession>A0ABD2CXS2</accession>
<dbReference type="Proteomes" id="UP001607303">
    <property type="component" value="Unassembled WGS sequence"/>
</dbReference>
<evidence type="ECO:0000313" key="3">
    <source>
        <dbReference type="Proteomes" id="UP001607303"/>
    </source>
</evidence>
<dbReference type="AlphaFoldDB" id="A0ABD2CXS2"/>
<proteinExistence type="predicted"/>
<evidence type="ECO:0000256" key="1">
    <source>
        <dbReference type="SAM" id="MobiDB-lite"/>
    </source>
</evidence>
<dbReference type="EMBL" id="JAYRBN010000026">
    <property type="protein sequence ID" value="KAL2749902.1"/>
    <property type="molecule type" value="Genomic_DNA"/>
</dbReference>
<reference evidence="2 3" key="1">
    <citation type="journal article" date="2024" name="Ann. Entomol. Soc. Am.">
        <title>Genomic analyses of the southern and eastern yellowjacket wasps (Hymenoptera: Vespidae) reveal evolutionary signatures of social life.</title>
        <authorList>
            <person name="Catto M.A."/>
            <person name="Caine P.B."/>
            <person name="Orr S.E."/>
            <person name="Hunt B.G."/>
            <person name="Goodisman M.A.D."/>
        </authorList>
    </citation>
    <scope>NUCLEOTIDE SEQUENCE [LARGE SCALE GENOMIC DNA]</scope>
    <source>
        <strain evidence="2">232</strain>
        <tissue evidence="2">Head and thorax</tissue>
    </source>
</reference>